<evidence type="ECO:0000313" key="1">
    <source>
        <dbReference type="EMBL" id="MFD2569231.1"/>
    </source>
</evidence>
<sequence length="162" mass="18195">MASCDRLVAPKGKRQPNGQGVYMSRYARHQPLGRWVPQQAVSCDSVNAPHGQVWASISVFRSTSRTPELGWGRHFGVSGDNANAPVKSVSKQNRKSMKECKVEALIYYSKLTLDSEHIVKKSKEEIQQKLDEYTAQGYRLASTTSTNFGAAIYIYLFFEKES</sequence>
<keyword evidence="2" id="KW-1185">Reference proteome</keyword>
<gene>
    <name evidence="1" type="ORF">ACFSUS_01215</name>
</gene>
<reference evidence="2" key="1">
    <citation type="journal article" date="2019" name="Int. J. Syst. Evol. Microbiol.">
        <title>The Global Catalogue of Microorganisms (GCM) 10K type strain sequencing project: providing services to taxonomists for standard genome sequencing and annotation.</title>
        <authorList>
            <consortium name="The Broad Institute Genomics Platform"/>
            <consortium name="The Broad Institute Genome Sequencing Center for Infectious Disease"/>
            <person name="Wu L."/>
            <person name="Ma J."/>
        </authorList>
    </citation>
    <scope>NUCLEOTIDE SEQUENCE [LARGE SCALE GENOMIC DNA]</scope>
    <source>
        <strain evidence="2">KCTC 42805</strain>
    </source>
</reference>
<dbReference type="Proteomes" id="UP001597469">
    <property type="component" value="Unassembled WGS sequence"/>
</dbReference>
<name>A0ABW5LYY2_9BACT</name>
<comment type="caution">
    <text evidence="1">The sequence shown here is derived from an EMBL/GenBank/DDBJ whole genome shotgun (WGS) entry which is preliminary data.</text>
</comment>
<protein>
    <recommendedName>
        <fullName evidence="3">DUF4177 domain-containing protein</fullName>
    </recommendedName>
</protein>
<evidence type="ECO:0008006" key="3">
    <source>
        <dbReference type="Google" id="ProtNLM"/>
    </source>
</evidence>
<evidence type="ECO:0000313" key="2">
    <source>
        <dbReference type="Proteomes" id="UP001597469"/>
    </source>
</evidence>
<proteinExistence type="predicted"/>
<dbReference type="EMBL" id="JBHULN010000001">
    <property type="protein sequence ID" value="MFD2569231.1"/>
    <property type="molecule type" value="Genomic_DNA"/>
</dbReference>
<organism evidence="1 2">
    <name type="scientific">Spirosoma soli</name>
    <dbReference type="NCBI Taxonomy" id="1770529"/>
    <lineage>
        <taxon>Bacteria</taxon>
        <taxon>Pseudomonadati</taxon>
        <taxon>Bacteroidota</taxon>
        <taxon>Cytophagia</taxon>
        <taxon>Cytophagales</taxon>
        <taxon>Cytophagaceae</taxon>
        <taxon>Spirosoma</taxon>
    </lineage>
</organism>
<accession>A0ABW5LYY2</accession>